<evidence type="ECO:0000256" key="4">
    <source>
        <dbReference type="ARBA" id="ARBA00023136"/>
    </source>
</evidence>
<keyword evidence="2 5" id="KW-0812">Transmembrane</keyword>
<dbReference type="GO" id="GO:0003954">
    <property type="term" value="F:NADH dehydrogenase activity"/>
    <property type="evidence" value="ECO:0007669"/>
    <property type="project" value="TreeGrafter"/>
</dbReference>
<feature type="transmembrane region" description="Helical" evidence="5">
    <location>
        <begin position="89"/>
        <end position="107"/>
    </location>
</feature>
<feature type="transmembrane region" description="Helical" evidence="5">
    <location>
        <begin position="295"/>
        <end position="314"/>
    </location>
</feature>
<dbReference type="InterPro" id="IPR003945">
    <property type="entry name" value="NU5C-like"/>
</dbReference>
<dbReference type="PANTHER" id="PTHR42829">
    <property type="entry name" value="NADH-UBIQUINONE OXIDOREDUCTASE CHAIN 5"/>
    <property type="match status" value="1"/>
</dbReference>
<dbReference type="EMBL" id="UOEQ01000326">
    <property type="protein sequence ID" value="VAW21092.1"/>
    <property type="molecule type" value="Genomic_DNA"/>
</dbReference>
<evidence type="ECO:0000256" key="5">
    <source>
        <dbReference type="SAM" id="Phobius"/>
    </source>
</evidence>
<evidence type="ECO:0000259" key="6">
    <source>
        <dbReference type="Pfam" id="PF00361"/>
    </source>
</evidence>
<keyword evidence="3 5" id="KW-1133">Transmembrane helix</keyword>
<keyword evidence="7" id="KW-0560">Oxidoreductase</keyword>
<dbReference type="Gene3D" id="1.20.5.2700">
    <property type="match status" value="1"/>
</dbReference>
<organism evidence="7">
    <name type="scientific">hydrothermal vent metagenome</name>
    <dbReference type="NCBI Taxonomy" id="652676"/>
    <lineage>
        <taxon>unclassified sequences</taxon>
        <taxon>metagenomes</taxon>
        <taxon>ecological metagenomes</taxon>
    </lineage>
</organism>
<dbReference type="GO" id="GO:0016020">
    <property type="term" value="C:membrane"/>
    <property type="evidence" value="ECO:0007669"/>
    <property type="project" value="UniProtKB-SubCell"/>
</dbReference>
<accession>A0A3B0U3C7</accession>
<dbReference type="GO" id="GO:0008137">
    <property type="term" value="F:NADH dehydrogenase (ubiquinone) activity"/>
    <property type="evidence" value="ECO:0007669"/>
    <property type="project" value="InterPro"/>
</dbReference>
<name>A0A3B0U3C7_9ZZZZ</name>
<dbReference type="Pfam" id="PF00361">
    <property type="entry name" value="Proton_antipo_M"/>
    <property type="match status" value="1"/>
</dbReference>
<feature type="transmembrane region" description="Helical" evidence="5">
    <location>
        <begin position="326"/>
        <end position="346"/>
    </location>
</feature>
<evidence type="ECO:0000256" key="2">
    <source>
        <dbReference type="ARBA" id="ARBA00022692"/>
    </source>
</evidence>
<feature type="transmembrane region" description="Helical" evidence="5">
    <location>
        <begin position="127"/>
        <end position="147"/>
    </location>
</feature>
<feature type="transmembrane region" description="Helical" evidence="5">
    <location>
        <begin position="270"/>
        <end position="289"/>
    </location>
</feature>
<evidence type="ECO:0000256" key="3">
    <source>
        <dbReference type="ARBA" id="ARBA00022989"/>
    </source>
</evidence>
<protein>
    <submittedName>
        <fullName evidence="7">NADH-ubiquinone oxidoreductase chain L</fullName>
        <ecNumber evidence="7">1.6.5.3</ecNumber>
    </submittedName>
</protein>
<dbReference type="EC" id="1.6.5.3" evidence="7"/>
<keyword evidence="7" id="KW-0830">Ubiquinone</keyword>
<evidence type="ECO:0000313" key="7">
    <source>
        <dbReference type="EMBL" id="VAW21092.1"/>
    </source>
</evidence>
<dbReference type="AlphaFoldDB" id="A0A3B0U3C7"/>
<comment type="subcellular location">
    <subcellularLocation>
        <location evidence="1">Membrane</location>
        <topology evidence="1">Multi-pass membrane protein</topology>
    </subcellularLocation>
</comment>
<feature type="transmembrane region" description="Helical" evidence="5">
    <location>
        <begin position="203"/>
        <end position="225"/>
    </location>
</feature>
<dbReference type="PANTHER" id="PTHR42829:SF1">
    <property type="entry name" value="INORGANIC CARBON TRANSPORTER SUBUNIT DABB-RELATED"/>
    <property type="match status" value="1"/>
</dbReference>
<dbReference type="InterPro" id="IPR001750">
    <property type="entry name" value="ND/Mrp_TM"/>
</dbReference>
<feature type="non-terminal residue" evidence="7">
    <location>
        <position position="1"/>
    </location>
</feature>
<feature type="transmembrane region" description="Helical" evidence="5">
    <location>
        <begin position="168"/>
        <end position="191"/>
    </location>
</feature>
<proteinExistence type="predicted"/>
<reference evidence="7" key="1">
    <citation type="submission" date="2018-06" db="EMBL/GenBank/DDBJ databases">
        <authorList>
            <person name="Zhirakovskaya E."/>
        </authorList>
    </citation>
    <scope>NUCLEOTIDE SEQUENCE</scope>
</reference>
<feature type="domain" description="NADH:quinone oxidoreductase/Mrp antiporter transmembrane" evidence="6">
    <location>
        <begin position="2"/>
        <end position="139"/>
    </location>
</feature>
<gene>
    <name evidence="7" type="ORF">MNBD_ALPHA11-2286</name>
</gene>
<evidence type="ECO:0000256" key="1">
    <source>
        <dbReference type="ARBA" id="ARBA00004141"/>
    </source>
</evidence>
<keyword evidence="4 5" id="KW-0472">Membrane</keyword>
<dbReference type="GO" id="GO:0015990">
    <property type="term" value="P:electron transport coupled proton transport"/>
    <property type="evidence" value="ECO:0007669"/>
    <property type="project" value="TreeGrafter"/>
</dbReference>
<feature type="transmembrane region" description="Helical" evidence="5">
    <location>
        <begin position="31"/>
        <end position="52"/>
    </location>
</feature>
<dbReference type="GO" id="GO:0042773">
    <property type="term" value="P:ATP synthesis coupled electron transport"/>
    <property type="evidence" value="ECO:0007669"/>
    <property type="project" value="InterPro"/>
</dbReference>
<sequence>VGGITSVVTGLIALGEKDLKRLLAASTSSQYGLMLLAIGAGAWVVALLHLIAHAAIKSGLFLGAGVFQHSRGSTLMSDIAGAGREHKKIFVGFTLAALALAGIPPLAGFFSKDAIIATAMSAPGAAWLLPLGLAATVLTGAYMARAVGQLWRGTGVEAKPVAAKPGTAMRWMGIGMAGPVFLAIVLGATFVPLEEMLGKEPELSTLAMALGLGAAVIGLLLGWFFKPKQLLGPLLGWAQNGFVIAGGMDNLVVRPAMAIAHACNRFESGIYNFVMAFGSSMMGLGRATRFSDEKGIDGAIFGFASITFATGKLARLLQSGLIHRELALSIIATGILAIGLIAAPMFF</sequence>